<dbReference type="Gene3D" id="3.30.390.30">
    <property type="match status" value="1"/>
</dbReference>
<dbReference type="GO" id="GO:0004148">
    <property type="term" value="F:dihydrolipoyl dehydrogenase (NADH) activity"/>
    <property type="evidence" value="ECO:0007669"/>
    <property type="project" value="TreeGrafter"/>
</dbReference>
<dbReference type="GO" id="GO:0050660">
    <property type="term" value="F:flavin adenine dinucleotide binding"/>
    <property type="evidence" value="ECO:0007669"/>
    <property type="project" value="TreeGrafter"/>
</dbReference>
<dbReference type="PANTHER" id="PTHR22912:SF151">
    <property type="entry name" value="DIHYDROLIPOYL DEHYDROGENASE, MITOCHONDRIAL"/>
    <property type="match status" value="1"/>
</dbReference>
<dbReference type="InterPro" id="IPR004099">
    <property type="entry name" value="Pyr_nucl-diS_OxRdtase_dimer"/>
</dbReference>
<comment type="caution">
    <text evidence="3">The sequence shown here is derived from an EMBL/GenBank/DDBJ whole genome shotgun (WGS) entry which is preliminary data.</text>
</comment>
<organism evidence="3">
    <name type="scientific">mine drainage metagenome</name>
    <dbReference type="NCBI Taxonomy" id="410659"/>
    <lineage>
        <taxon>unclassified sequences</taxon>
        <taxon>metagenomes</taxon>
        <taxon>ecological metagenomes</taxon>
    </lineage>
</organism>
<dbReference type="GO" id="GO:0006103">
    <property type="term" value="P:2-oxoglutarate metabolic process"/>
    <property type="evidence" value="ECO:0007669"/>
    <property type="project" value="TreeGrafter"/>
</dbReference>
<dbReference type="AlphaFoldDB" id="T1A7P0"/>
<evidence type="ECO:0000313" key="3">
    <source>
        <dbReference type="EMBL" id="EQD56666.1"/>
    </source>
</evidence>
<dbReference type="PANTHER" id="PTHR22912">
    <property type="entry name" value="DISULFIDE OXIDOREDUCTASE"/>
    <property type="match status" value="1"/>
</dbReference>
<reference evidence="3" key="2">
    <citation type="journal article" date="2014" name="ISME J.">
        <title>Microbial stratification in low pH oxic and suboxic macroscopic growths along an acid mine drainage.</title>
        <authorList>
            <person name="Mendez-Garcia C."/>
            <person name="Mesa V."/>
            <person name="Sprenger R.R."/>
            <person name="Richter M."/>
            <person name="Diez M.S."/>
            <person name="Solano J."/>
            <person name="Bargiela R."/>
            <person name="Golyshina O.V."/>
            <person name="Manteca A."/>
            <person name="Ramos J.L."/>
            <person name="Gallego J.R."/>
            <person name="Llorente I."/>
            <person name="Martins Dos Santos V.A."/>
            <person name="Jensen O.N."/>
            <person name="Pelaez A.I."/>
            <person name="Sanchez J."/>
            <person name="Ferrer M."/>
        </authorList>
    </citation>
    <scope>NUCLEOTIDE SEQUENCE</scope>
</reference>
<dbReference type="InterPro" id="IPR050151">
    <property type="entry name" value="Class-I_Pyr_Nuc-Dis_Oxidored"/>
</dbReference>
<dbReference type="PRINTS" id="PR00411">
    <property type="entry name" value="PNDRDTASEI"/>
</dbReference>
<reference evidence="3" key="1">
    <citation type="submission" date="2013-08" db="EMBL/GenBank/DDBJ databases">
        <authorList>
            <person name="Mendez C."/>
            <person name="Richter M."/>
            <person name="Ferrer M."/>
            <person name="Sanchez J."/>
        </authorList>
    </citation>
    <scope>NUCLEOTIDE SEQUENCE</scope>
</reference>
<dbReference type="EC" id="1.-.-.-" evidence="3"/>
<gene>
    <name evidence="3" type="ORF">B2A_05146</name>
</gene>
<evidence type="ECO:0000256" key="1">
    <source>
        <dbReference type="ARBA" id="ARBA00023027"/>
    </source>
</evidence>
<dbReference type="InterPro" id="IPR016156">
    <property type="entry name" value="FAD/NAD-linked_Rdtase_dimer_sf"/>
</dbReference>
<keyword evidence="3" id="KW-0560">Oxidoreductase</keyword>
<evidence type="ECO:0000259" key="2">
    <source>
        <dbReference type="Pfam" id="PF02852"/>
    </source>
</evidence>
<dbReference type="SUPFAM" id="SSF55424">
    <property type="entry name" value="FAD/NAD-linked reductases, dimerisation (C-terminal) domain"/>
    <property type="match status" value="1"/>
</dbReference>
<dbReference type="Pfam" id="PF02852">
    <property type="entry name" value="Pyr_redox_dim"/>
    <property type="match status" value="1"/>
</dbReference>
<protein>
    <submittedName>
        <fullName evidence="3">Pyridine nucleotide-disulfide oxidoreductase, dimerization domain protein</fullName>
        <ecNumber evidence="3">1.-.-.-</ecNumber>
    </submittedName>
</protein>
<feature type="domain" description="Pyridine nucleotide-disulphide oxidoreductase dimerisation" evidence="2">
    <location>
        <begin position="4"/>
        <end position="73"/>
    </location>
</feature>
<sequence length="89" mass="9571">MCQKASIISNTKGVIKILIDSEGKTILGVHILAPHAADLIHEGVLAVKHKLTIDDIIDTVHVFPTLSESMKLAAQAFYKDIGSLSCCTE</sequence>
<name>T1A7P0_9ZZZZ</name>
<keyword evidence="1" id="KW-0520">NAD</keyword>
<dbReference type="EMBL" id="AUZZ01003540">
    <property type="protein sequence ID" value="EQD56666.1"/>
    <property type="molecule type" value="Genomic_DNA"/>
</dbReference>
<accession>T1A7P0</accession>
<proteinExistence type="predicted"/>